<evidence type="ECO:0000313" key="1">
    <source>
        <dbReference type="EMBL" id="EGG42056.1"/>
    </source>
</evidence>
<dbReference type="STRING" id="886738.Nlim_1071"/>
<proteinExistence type="predicted"/>
<protein>
    <submittedName>
        <fullName evidence="1">Uncharacterized protein</fullName>
    </submittedName>
</protein>
<accession>F3KKP7</accession>
<gene>
    <name evidence="1" type="ORF">Nlim_1071</name>
</gene>
<dbReference type="HOGENOM" id="CLU_543603_0_0_2"/>
<name>F3KKP7_9ARCH</name>
<dbReference type="Proteomes" id="UP000004348">
    <property type="component" value="Chromosome"/>
</dbReference>
<sequence length="501" mass="58551">MNVKTKALKFIEPAIMSGCRKAPIMTIGINPNLTAFRPGPVTDTWAYPKFSDEASYAYYYRHRTIYQESFSSDFLSTHLSKNEGDIIRAKNDGWLTYSNRSNTSRWLMLTLEYKDKTQETIECTWKQYEDYFVNFSSTKINSKIQFKKGDVIAAKLHLNKNVETPVYHNITGYYERFISVLDDFKKVLENSANEKNNLKEILGRINFTIGEDVAQHDMIACASPGWTSIYDIPNDRVIQNCVQDNSWVVKQVIQSQPQVIVLVGGSSLSMFLDIFGPFTKLKTKAKDYFQLIRRTCEEKYYLDIKIGKFAFRSRLICSPHFSYGDNFRKQFRFLNDEWKAFQNKFPDDFKYLENLKDVEIAESYDSIYSITLKKGDNGDVRKIAENLNPDAKIQLMAHYYDVNEMMAQALKQEYDSGVLKLDLETGHLKRTEGPCHFCDNELWKFPEGCEYKKSEEPRIPASYYLDIVKEIINSSKKYNKIRKEKMENAINEFQRYKSRSF</sequence>
<dbReference type="InterPro" id="IPR036895">
    <property type="entry name" value="Uracil-DNA_glycosylase-like_sf"/>
</dbReference>
<dbReference type="EMBL" id="AEGP01000040">
    <property type="protein sequence ID" value="EGG42056.1"/>
    <property type="molecule type" value="Genomic_DNA"/>
</dbReference>
<dbReference type="Gene3D" id="3.40.470.10">
    <property type="entry name" value="Uracil-DNA glycosylase-like domain"/>
    <property type="match status" value="1"/>
</dbReference>
<organism evidence="1">
    <name type="scientific">Candidatus Nitrosarchaeum limnium SFB1</name>
    <dbReference type="NCBI Taxonomy" id="886738"/>
    <lineage>
        <taxon>Archaea</taxon>
        <taxon>Nitrososphaerota</taxon>
        <taxon>Nitrososphaeria</taxon>
        <taxon>Nitrosopumilales</taxon>
        <taxon>Nitrosopumilaceae</taxon>
        <taxon>Nitrosarchaeum</taxon>
    </lineage>
</organism>
<comment type="caution">
    <text evidence="1">The sequence shown here is derived from an EMBL/GenBank/DDBJ whole genome shotgun (WGS) entry which is preliminary data.</text>
</comment>
<reference evidence="1" key="1">
    <citation type="journal article" date="2011" name="PLoS ONE">
        <title>Genome of a low-salinity ammonia-oxidizing archaeon determined by single-cell and metagenomic analysis.</title>
        <authorList>
            <person name="Blainey P.C."/>
            <person name="Mosier A.C."/>
            <person name="Potanina A."/>
            <person name="Francis C.A."/>
            <person name="Quake S.R."/>
        </authorList>
    </citation>
    <scope>NUCLEOTIDE SEQUENCE [LARGE SCALE GENOMIC DNA]</scope>
    <source>
        <strain evidence="1">SFB1</strain>
    </source>
</reference>
<dbReference type="AlphaFoldDB" id="F3KKP7"/>